<dbReference type="AlphaFoldDB" id="A0A419TBR6"/>
<proteinExistence type="predicted"/>
<dbReference type="EMBL" id="MCIA01000001">
    <property type="protein sequence ID" value="RKD34921.1"/>
    <property type="molecule type" value="Genomic_DNA"/>
</dbReference>
<dbReference type="Pfam" id="PF12840">
    <property type="entry name" value="HTH_20"/>
    <property type="match status" value="1"/>
</dbReference>
<protein>
    <recommendedName>
        <fullName evidence="3">HTH arsR-type domain-containing protein</fullName>
    </recommendedName>
</protein>
<dbReference type="SUPFAM" id="SSF46785">
    <property type="entry name" value="Winged helix' DNA-binding domain"/>
    <property type="match status" value="1"/>
</dbReference>
<dbReference type="Proteomes" id="UP000284277">
    <property type="component" value="Unassembled WGS sequence"/>
</dbReference>
<evidence type="ECO:0008006" key="3">
    <source>
        <dbReference type="Google" id="ProtNLM"/>
    </source>
</evidence>
<evidence type="ECO:0000313" key="1">
    <source>
        <dbReference type="EMBL" id="RKD34921.1"/>
    </source>
</evidence>
<dbReference type="CDD" id="cd00090">
    <property type="entry name" value="HTH_ARSR"/>
    <property type="match status" value="1"/>
</dbReference>
<organism evidence="1 2">
    <name type="scientific">Lacrimispora algidixylanolytica</name>
    <dbReference type="NCBI Taxonomy" id="94868"/>
    <lineage>
        <taxon>Bacteria</taxon>
        <taxon>Bacillati</taxon>
        <taxon>Bacillota</taxon>
        <taxon>Clostridia</taxon>
        <taxon>Lachnospirales</taxon>
        <taxon>Lachnospiraceae</taxon>
        <taxon>Lacrimispora</taxon>
    </lineage>
</organism>
<gene>
    <name evidence="1" type="ORF">BET01_00765</name>
</gene>
<dbReference type="Gene3D" id="1.10.10.10">
    <property type="entry name" value="Winged helix-like DNA-binding domain superfamily/Winged helix DNA-binding domain"/>
    <property type="match status" value="1"/>
</dbReference>
<sequence length="194" mass="22199">MEKIILSTKKELEIYINPMRQQLLGILEKSKEPMTPKMLADKMNISASSVQHHIGKLLSLGVLELHHTKQINGITARFYKPTYVVVQIGLEKDDSMTSQREVYLQEKVARTYDGFMVQKKKVLEGLKEKEQINQGMEWQLGDILTGVMHLTGEESKELFKLISGYLETHSTPSSEKSPWEYALILYNAGEDLNE</sequence>
<dbReference type="OrthoDB" id="9788770at2"/>
<comment type="caution">
    <text evidence="1">The sequence shown here is derived from an EMBL/GenBank/DDBJ whole genome shotgun (WGS) entry which is preliminary data.</text>
</comment>
<dbReference type="InterPro" id="IPR011991">
    <property type="entry name" value="ArsR-like_HTH"/>
</dbReference>
<accession>A0A419TBR6</accession>
<name>A0A419TBR6_9FIRM</name>
<dbReference type="InterPro" id="IPR036390">
    <property type="entry name" value="WH_DNA-bd_sf"/>
</dbReference>
<dbReference type="RefSeq" id="WP_120194855.1">
    <property type="nucleotide sequence ID" value="NZ_MCIA01000001.1"/>
</dbReference>
<keyword evidence="2" id="KW-1185">Reference proteome</keyword>
<evidence type="ECO:0000313" key="2">
    <source>
        <dbReference type="Proteomes" id="UP000284277"/>
    </source>
</evidence>
<reference evidence="1 2" key="1">
    <citation type="submission" date="2016-08" db="EMBL/GenBank/DDBJ databases">
        <title>A new outlook on sporulation: Clostridium algidixylanolyticum.</title>
        <authorList>
            <person name="Poppleton D.I."/>
            <person name="Gribaldo S."/>
        </authorList>
    </citation>
    <scope>NUCLEOTIDE SEQUENCE [LARGE SCALE GENOMIC DNA]</scope>
    <source>
        <strain evidence="1 2">SPL73</strain>
    </source>
</reference>
<dbReference type="InterPro" id="IPR036388">
    <property type="entry name" value="WH-like_DNA-bd_sf"/>
</dbReference>